<evidence type="ECO:0000313" key="1">
    <source>
        <dbReference type="EMBL" id="KAH9782164.1"/>
    </source>
</evidence>
<sequence>MISAFSTQHKYQSKRDETLLLQTDLSKANMVIPKSIQWKDIHLPDEWILEGAAPPAIPKQLEPNTELQNVTQYSDGKVKLSFRRSTSHRFSDKESSSSIPSLERKFTKVPSVINLPYQSQPRFSTSDIPSSSIRSVDYATSVPHPIYTSSQHVQRQEEKEPSPPTSPTFSAVTENVINVIEKEFDLDKAFLHNDFYSEINKEKRTWFFKHFLNQRKEIQQTYYEFVNFHKVHILFFDWFEIYSSENNIDYPFKESNPITIRKKIPEWKLSDSDRIIESDHPPLRSITIDHGEPPTEIKASPYKIPRPNDSDANLSSIIQQNNFCNTNLNTIGKQLARIENQFQKSTISVSPIPMSIPSKSDSDKKLKEPIFKPFQVSKTSQRLVQESKSDFAKAIREQLDRIEAASSSSSKLQIAPDTPQSSKIGVLDLDDQSSIASSDLEAFKEEPSTPKANKIHWELALPTVKTPPDLAIDNRPSALNQSRYNASSVYEWNIDGMSEYNILGLLQQMTMAANAYKTQAGTSDRAISEILIAGFTGQLKGWWDHLLTNQQQFDILNSVQKDENGASILDEFNNPIQDAVATLILTISLHFIGDPSHLRDKNAELLHNLRCRKLSEFQSYKTSFLTRLFLRDDANHITWKEKFLAGLPTLLGEKVRNSIKALYDNRIPYDELTYGELVSFVNKEGLKICQDLKLQKRLKWELKKSKQELGGFCKQFNYDPFKTSKDCNGECSTKPRKKHYKSKHFRKPFRDFRKLPYKKPSKPYKRHSFSKKKDFKAKPNTPFNFKEATCFKCGMKGHTAKFCRMNKRLQELDLNEDILSKIAPLLVESSDSESSMSGDSDPYQVDELFDSEDSASSSSESESDSFLKKINVLTKDQETFLELVKHISDPNLQKEYLDKLLKTLDFNKAKTSRVPIVKKNSYDLTQILDKKKTKKMIPNIQDLQKEIKEIKSEIRDLKEKQKGDSDIIQLLLQKQLQDNSDNESSPDIDGDDIKVENIESVPNDFLFVLKQITTRKYLIKVTLIFSDDFAMDAIALFDTGADLNCIREDIVPKRFHEKTKERLSAANNSKLNVSSKIMPLKKDKGKAVLKSSGSQEPSKEPQSTPSKEKLLSSALPIKSWIELVEEHEAHYKPISSDDQVKHWMSSITKSPELMLALQNLSQSQNSPKKEIESISISKEITKPSSQNVVVSAESSSSQIVLSQPTPSKKTSDCTQHKYQSKRDETLLLQTDLSKANMVIPKSIQWKDIHLPDEWILEGAAPPAIPKQLEPNTELQNVTQYSDGKVKLSFRRSTSHRFSDKESSSSIPSLERKFTKVPSVINLPYQSQPRFSTSDIPSSSIRSVDYATSVPHPIYTSSQHVQRQEEKEPSPPTSPTFSAVTENVINVIEKEFDLDKAFLHNDFYSEINKEKRTWFFKHFLNQRKEIQQTYYEFVNFHKVHILFFDWFEIYSSENNIDYPFKESNPITIRKKIPEWKLSDSDRIIESDHPPLRSITIDHGEPPTEIKASPYKIPRPNDSDANLSSIIQQNNFCNTNLNTIGKQLARIENQFQKSTISVSPIPMSIPSKSDSDKKLKEPIFKPFQVSKTSQRLVQESKSDFAKAIREQLDRIEAASSSSSKLQIAPDTPQSSKIGVLDLDDQSSIASSDLEAFKEEPSTPKANKIHWELALPTVKTPPDLAIDNRPSALNQSRYNASSVYEWNIDGMSEYNILGLLQQMTMATNAYKTQAGTSDRAISEILIAGFTGQLKGWWDHLLTNQQQFDILNSVQKDENGASILDEFNNPIQDAVATLILTISLHFIGDPSHLRDKNAELLHNLRCRKLSEFQSYKTSFLTRLFLRDDANHITWKEKFLAGLPTLLGEKVRNSIKALYDNRIPYDELTYGELVSFVNKEGLKICQDLKLQKRLKWELKKSKQELGGFCKQFNYDPFKTSKDCNGECSTKPRKKHYKSKHFRKPFRDFRKLPYKKPSKPYKRHSFSKKKDFKAKPNTPFNFKEATCFKCGMKGHTAKFCRMNKRLQELDLNEDILSKIAPLLVESSDSESSMSGDSDPYQVDELFDSEDSASSSSESESDSFLKKINVLTKDQETFLELVKHISDPNLQKEYLDKLLKTLDFNKAETSRVPIVKKNSYDLTQILDKKKTKKMIPNIQDLQKEIKEIKSEIRDLKEKQKGDSDIIQLLLQKQLQDNSDNESSPDIDGDDIKVENIESVPNDLLFVLKQITTRKYLIKVTLIFSDDFAMDAIALFDTGADLNCIREDIVPKRFHEKTKERLSAANNSKLNVSSKSKLTVNMIKDWLSSKNLLQPTLEASKAQQTFLTQKSKAQSLLESAKTEDEYFKAMEQLLASRSKSSVADTSEDEDDDEDEEPFISLGDENEDDCFGIFSPIKHCK</sequence>
<dbReference type="Proteomes" id="UP000829398">
    <property type="component" value="Chromosome 3"/>
</dbReference>
<dbReference type="EMBL" id="CM039172">
    <property type="protein sequence ID" value="KAH9782164.1"/>
    <property type="molecule type" value="Genomic_DNA"/>
</dbReference>
<reference evidence="2" key="1">
    <citation type="journal article" date="2023" name="Hortic. Res.">
        <title>A chromosome-level phased genome enabling allele-level studies in sweet orange: a case study on citrus Huanglongbing tolerance.</title>
        <authorList>
            <person name="Wu B."/>
            <person name="Yu Q."/>
            <person name="Deng Z."/>
            <person name="Duan Y."/>
            <person name="Luo F."/>
            <person name="Gmitter F. Jr."/>
        </authorList>
    </citation>
    <scope>NUCLEOTIDE SEQUENCE [LARGE SCALE GENOMIC DNA]</scope>
    <source>
        <strain evidence="2">cv. Valencia</strain>
    </source>
</reference>
<proteinExistence type="predicted"/>
<organism evidence="1 2">
    <name type="scientific">Citrus sinensis</name>
    <name type="common">Sweet orange</name>
    <name type="synonym">Citrus aurantium var. sinensis</name>
    <dbReference type="NCBI Taxonomy" id="2711"/>
    <lineage>
        <taxon>Eukaryota</taxon>
        <taxon>Viridiplantae</taxon>
        <taxon>Streptophyta</taxon>
        <taxon>Embryophyta</taxon>
        <taxon>Tracheophyta</taxon>
        <taxon>Spermatophyta</taxon>
        <taxon>Magnoliopsida</taxon>
        <taxon>eudicotyledons</taxon>
        <taxon>Gunneridae</taxon>
        <taxon>Pentapetalae</taxon>
        <taxon>rosids</taxon>
        <taxon>malvids</taxon>
        <taxon>Sapindales</taxon>
        <taxon>Rutaceae</taxon>
        <taxon>Aurantioideae</taxon>
        <taxon>Citrus</taxon>
    </lineage>
</organism>
<keyword evidence="2" id="KW-1185">Reference proteome</keyword>
<protein>
    <submittedName>
        <fullName evidence="1">Uncharacterized protein</fullName>
    </submittedName>
</protein>
<comment type="caution">
    <text evidence="1">The sequence shown here is derived from an EMBL/GenBank/DDBJ whole genome shotgun (WGS) entry which is preliminary data.</text>
</comment>
<gene>
    <name evidence="1" type="ORF">KPL71_008772</name>
</gene>
<accession>A0ACB8M9Q9</accession>
<name>A0ACB8M9Q9_CITSI</name>
<evidence type="ECO:0000313" key="2">
    <source>
        <dbReference type="Proteomes" id="UP000829398"/>
    </source>
</evidence>